<keyword evidence="1" id="KW-0472">Membrane</keyword>
<keyword evidence="4" id="KW-1185">Reference proteome</keyword>
<dbReference type="EMBL" id="CAJNOR010001678">
    <property type="protein sequence ID" value="CAF1182534.1"/>
    <property type="molecule type" value="Genomic_DNA"/>
</dbReference>
<evidence type="ECO:0000256" key="1">
    <source>
        <dbReference type="SAM" id="Phobius"/>
    </source>
</evidence>
<accession>A0A815AAZ3</accession>
<sequence length="160" mass="18010">MAFINERNQTKNLIDPTSTIAQKTMAMNAPNSPSQMKQTTENMTTYIQQMASNYTIVMNSTVKQATTNRNRVLLFFITSLLVISTCVGLSYCILLGCTHYLNENLPIDENVIDFKRTSLVSYDSNANTCSIANSRPSMLANSQRKQSKRSSPDSLRLFLY</sequence>
<proteinExistence type="predicted"/>
<gene>
    <name evidence="3" type="ORF">EDS130_LOCUS28150</name>
    <name evidence="2" type="ORF">XAT740_LOCUS22660</name>
</gene>
<dbReference type="Proteomes" id="UP000663828">
    <property type="component" value="Unassembled WGS sequence"/>
</dbReference>
<evidence type="ECO:0000313" key="2">
    <source>
        <dbReference type="EMBL" id="CAF1182534.1"/>
    </source>
</evidence>
<dbReference type="EMBL" id="CAJNOJ010000182">
    <property type="protein sequence ID" value="CAF1254197.1"/>
    <property type="molecule type" value="Genomic_DNA"/>
</dbReference>
<evidence type="ECO:0000313" key="4">
    <source>
        <dbReference type="Proteomes" id="UP000663828"/>
    </source>
</evidence>
<keyword evidence="1" id="KW-0812">Transmembrane</keyword>
<comment type="caution">
    <text evidence="3">The sequence shown here is derived from an EMBL/GenBank/DDBJ whole genome shotgun (WGS) entry which is preliminary data.</text>
</comment>
<protein>
    <submittedName>
        <fullName evidence="3">Uncharacterized protein</fullName>
    </submittedName>
</protein>
<organism evidence="3 5">
    <name type="scientific">Adineta ricciae</name>
    <name type="common">Rotifer</name>
    <dbReference type="NCBI Taxonomy" id="249248"/>
    <lineage>
        <taxon>Eukaryota</taxon>
        <taxon>Metazoa</taxon>
        <taxon>Spiralia</taxon>
        <taxon>Gnathifera</taxon>
        <taxon>Rotifera</taxon>
        <taxon>Eurotatoria</taxon>
        <taxon>Bdelloidea</taxon>
        <taxon>Adinetida</taxon>
        <taxon>Adinetidae</taxon>
        <taxon>Adineta</taxon>
    </lineage>
</organism>
<evidence type="ECO:0000313" key="5">
    <source>
        <dbReference type="Proteomes" id="UP000663852"/>
    </source>
</evidence>
<name>A0A815AAZ3_ADIRI</name>
<keyword evidence="1" id="KW-1133">Transmembrane helix</keyword>
<dbReference type="Proteomes" id="UP000663852">
    <property type="component" value="Unassembled WGS sequence"/>
</dbReference>
<reference evidence="3" key="1">
    <citation type="submission" date="2021-02" db="EMBL/GenBank/DDBJ databases">
        <authorList>
            <person name="Nowell W R."/>
        </authorList>
    </citation>
    <scope>NUCLEOTIDE SEQUENCE</scope>
</reference>
<evidence type="ECO:0000313" key="3">
    <source>
        <dbReference type="EMBL" id="CAF1254197.1"/>
    </source>
</evidence>
<dbReference type="AlphaFoldDB" id="A0A815AAZ3"/>
<feature type="transmembrane region" description="Helical" evidence="1">
    <location>
        <begin position="72"/>
        <end position="96"/>
    </location>
</feature>